<evidence type="ECO:0000313" key="3">
    <source>
        <dbReference type="EMBL" id="CAE6411645.1"/>
    </source>
</evidence>
<reference evidence="3" key="1">
    <citation type="submission" date="2021-01" db="EMBL/GenBank/DDBJ databases">
        <authorList>
            <person name="Kaushik A."/>
        </authorList>
    </citation>
    <scope>NUCLEOTIDE SEQUENCE</scope>
    <source>
        <strain evidence="3">AG3-1AP</strain>
    </source>
</reference>
<feature type="compositionally biased region" description="Polar residues" evidence="2">
    <location>
        <begin position="640"/>
        <end position="649"/>
    </location>
</feature>
<gene>
    <name evidence="3" type="ORF">RDB_LOCUS22406</name>
</gene>
<accession>A0A8H2X2U2</accession>
<name>A0A8H2X2U2_9AGAM</name>
<feature type="coiled-coil region" evidence="1">
    <location>
        <begin position="150"/>
        <end position="184"/>
    </location>
</feature>
<dbReference type="SMART" id="SM00384">
    <property type="entry name" value="AT_hook"/>
    <property type="match status" value="2"/>
</dbReference>
<feature type="region of interest" description="Disordered" evidence="2">
    <location>
        <begin position="70"/>
        <end position="134"/>
    </location>
</feature>
<feature type="compositionally biased region" description="Basic residues" evidence="2">
    <location>
        <begin position="658"/>
        <end position="671"/>
    </location>
</feature>
<dbReference type="AlphaFoldDB" id="A0A8H2X2U2"/>
<evidence type="ECO:0000256" key="2">
    <source>
        <dbReference type="SAM" id="MobiDB-lite"/>
    </source>
</evidence>
<dbReference type="EMBL" id="CAJMWV010000709">
    <property type="protein sequence ID" value="CAE6411645.1"/>
    <property type="molecule type" value="Genomic_DNA"/>
</dbReference>
<dbReference type="GO" id="GO:0003677">
    <property type="term" value="F:DNA binding"/>
    <property type="evidence" value="ECO:0007669"/>
    <property type="project" value="InterPro"/>
</dbReference>
<dbReference type="InterPro" id="IPR017956">
    <property type="entry name" value="AT_hook_DNA-bd_motif"/>
</dbReference>
<feature type="compositionally biased region" description="Polar residues" evidence="2">
    <location>
        <begin position="551"/>
        <end position="560"/>
    </location>
</feature>
<feature type="region of interest" description="Disordered" evidence="2">
    <location>
        <begin position="1"/>
        <end position="58"/>
    </location>
</feature>
<dbReference type="Proteomes" id="UP000663831">
    <property type="component" value="Unassembled WGS sequence"/>
</dbReference>
<evidence type="ECO:0000256" key="1">
    <source>
        <dbReference type="SAM" id="Coils"/>
    </source>
</evidence>
<feature type="region of interest" description="Disordered" evidence="2">
    <location>
        <begin position="515"/>
        <end position="583"/>
    </location>
</feature>
<evidence type="ECO:0000313" key="4">
    <source>
        <dbReference type="Proteomes" id="UP000663831"/>
    </source>
</evidence>
<organism evidence="3 4">
    <name type="scientific">Rhizoctonia solani</name>
    <dbReference type="NCBI Taxonomy" id="456999"/>
    <lineage>
        <taxon>Eukaryota</taxon>
        <taxon>Fungi</taxon>
        <taxon>Dikarya</taxon>
        <taxon>Basidiomycota</taxon>
        <taxon>Agaricomycotina</taxon>
        <taxon>Agaricomycetes</taxon>
        <taxon>Cantharellales</taxon>
        <taxon>Ceratobasidiaceae</taxon>
        <taxon>Rhizoctonia</taxon>
    </lineage>
</organism>
<feature type="compositionally biased region" description="Polar residues" evidence="2">
    <location>
        <begin position="72"/>
        <end position="87"/>
    </location>
</feature>
<feature type="region of interest" description="Disordered" evidence="2">
    <location>
        <begin position="599"/>
        <end position="671"/>
    </location>
</feature>
<proteinExistence type="predicted"/>
<sequence>MSSSKRKTPAGGYEDSSDFDFDDEKAYRDIPLGQGANKRPKSSSPALPGLSGNPTLSRFLLPQVDSLRKQFTGYTTPTPEPASSSQDWVVVDSPTPRVSDSVGKGDTRSSRPTAQLDAATGAKPRSLDREQPEVRMRPSISFERQINTLATSIEEGKKQAEERYDELSSKLDQVLAAIRRLEALNQASGGSVPTLNTVPVNHEECANPKPTDELREIVVRVVSGSRLRVGNKKGGAHENSFKDHARVAWYRMLKITASKDIRPFFENAYGEPDTLPAFAKDPRTGYCMPYPHWKVPLTKQLLWIPTYIAGFRGTIPNDNSELSCALRNHSDEQIVTLLCDGSFKTACSKWRELGFTPEETSRMRSQARRYQRTVRKSDFRKAHIATNLLQLQGPDWEHLTHPGFISDDESGSDGELTTVRPGYRGKWANNIADAMNAAGAEQGPTKSNARVRARHISIVDRPIPQLQRGSGAGSVPVYIAACSLSKAWRDTHPDELKEAVHLINFKLSTKPSIDDFLSQHPMGPPSAGTDGADGLDANDFPIDPELLQGENPPQVNTAMSETEDGSSTPSPAQAGGAGSSALMPNSFRAVHSFEMPPPPVLDGYISTPEPDVPAKKRGRPKKVTTDTTELAGRTTRASDRTSTQTQQPEAQVGEVSQVKKRGRPLGSKNKK</sequence>
<comment type="caution">
    <text evidence="3">The sequence shown here is derived from an EMBL/GenBank/DDBJ whole genome shotgun (WGS) entry which is preliminary data.</text>
</comment>
<dbReference type="OrthoDB" id="3256235at2759"/>
<protein>
    <submittedName>
        <fullName evidence="3">Uncharacterized protein</fullName>
    </submittedName>
</protein>
<feature type="compositionally biased region" description="Basic and acidic residues" evidence="2">
    <location>
        <begin position="125"/>
        <end position="134"/>
    </location>
</feature>
<feature type="compositionally biased region" description="Low complexity" evidence="2">
    <location>
        <begin position="565"/>
        <end position="574"/>
    </location>
</feature>
<keyword evidence="1" id="KW-0175">Coiled coil</keyword>